<dbReference type="RefSeq" id="WP_108983326.1">
    <property type="nucleotide sequence ID" value="NZ_BFBR01000001.1"/>
</dbReference>
<evidence type="ECO:0008006" key="4">
    <source>
        <dbReference type="Google" id="ProtNLM"/>
    </source>
</evidence>
<evidence type="ECO:0000313" key="3">
    <source>
        <dbReference type="Proteomes" id="UP000245086"/>
    </source>
</evidence>
<dbReference type="Pfam" id="PF09956">
    <property type="entry name" value="Phage_cement_2"/>
    <property type="match status" value="1"/>
</dbReference>
<keyword evidence="1" id="KW-1133">Transmembrane helix</keyword>
<dbReference type="InterPro" id="IPR011231">
    <property type="entry name" value="Phage_VT1-Sakai_H0018"/>
</dbReference>
<organism evidence="2 3">
    <name type="scientific">Candidatus Phycosocius bacilliformis</name>
    <dbReference type="NCBI Taxonomy" id="1445552"/>
    <lineage>
        <taxon>Bacteria</taxon>
        <taxon>Pseudomonadati</taxon>
        <taxon>Pseudomonadota</taxon>
        <taxon>Alphaproteobacteria</taxon>
        <taxon>Caulobacterales</taxon>
        <taxon>Caulobacterales incertae sedis</taxon>
        <taxon>Candidatus Phycosocius</taxon>
    </lineage>
</organism>
<name>A0A2P2E5V9_9PROT</name>
<feature type="transmembrane region" description="Helical" evidence="1">
    <location>
        <begin position="20"/>
        <end position="41"/>
    </location>
</feature>
<gene>
    <name evidence="2" type="ORF">PbB2_00090</name>
</gene>
<dbReference type="Proteomes" id="UP000245086">
    <property type="component" value="Unassembled WGS sequence"/>
</dbReference>
<protein>
    <recommendedName>
        <fullName evidence="4">DUF2190 domain-containing protein</fullName>
    </recommendedName>
</protein>
<dbReference type="EMBL" id="BFBR01000001">
    <property type="protein sequence ID" value="GBF56434.1"/>
    <property type="molecule type" value="Genomic_DNA"/>
</dbReference>
<comment type="caution">
    <text evidence="2">The sequence shown here is derived from an EMBL/GenBank/DDBJ whole genome shotgun (WGS) entry which is preliminary data.</text>
</comment>
<evidence type="ECO:0000256" key="1">
    <source>
        <dbReference type="SAM" id="Phobius"/>
    </source>
</evidence>
<evidence type="ECO:0000313" key="2">
    <source>
        <dbReference type="EMBL" id="GBF56434.1"/>
    </source>
</evidence>
<reference evidence="2 3" key="1">
    <citation type="journal article" date="2018" name="Genome Announc.">
        <title>Draft Genome Sequence of "Candidatus Phycosocius bacilliformis," an Alphaproteobacterial Ectosymbiont of the Hydrocarbon-Producing Green Alga Botryococcus braunii.</title>
        <authorList>
            <person name="Tanabe Y."/>
            <person name="Yamaguchi H."/>
            <person name="Watanabe M.M."/>
        </authorList>
    </citation>
    <scope>NUCLEOTIDE SEQUENCE [LARGE SCALE GENOMIC DNA]</scope>
    <source>
        <strain evidence="2 3">BOTRYCO-2</strain>
    </source>
</reference>
<keyword evidence="1" id="KW-0812">Transmembrane</keyword>
<dbReference type="AlphaFoldDB" id="A0A2P2E5V9"/>
<keyword evidence="1" id="KW-0472">Membrane</keyword>
<dbReference type="PIRSF" id="PIRSF030771">
    <property type="entry name" value="UCP030771"/>
    <property type="match status" value="1"/>
</dbReference>
<accession>A0A2P2E5V9</accession>
<sequence>MRNYVGSGDRVTLTAPAGGVLVGVGYVIGTIFCVAVDSAAVGRQFSGIRNGIVSLPKPTATAITEGQRLWWDNTLKRVETSSLAGRFLIGAAGAAAAANATTVEVCLDGINVVAV</sequence>
<keyword evidence="3" id="KW-1185">Reference proteome</keyword>
<proteinExistence type="predicted"/>
<dbReference type="OrthoDB" id="5365964at2"/>